<gene>
    <name evidence="1" type="ORF">T23_15100</name>
</gene>
<accession>A0ABM8IJX6</accession>
<dbReference type="EMBL" id="AP028127">
    <property type="protein sequence ID" value="BEH91408.1"/>
    <property type="molecule type" value="Genomic_DNA"/>
</dbReference>
<dbReference type="Gene3D" id="2.170.130.30">
    <property type="match status" value="1"/>
</dbReference>
<dbReference type="Proteomes" id="UP001432099">
    <property type="component" value="Chromosome"/>
</dbReference>
<reference evidence="1" key="1">
    <citation type="journal article" date="2024" name="Int. J. Syst. Evol. Microbiol.">
        <title>Turicibacter faecis sp. nov., isolated from faeces of heart failure mouse model.</title>
        <authorList>
            <person name="Imamura Y."/>
            <person name="Motooka D."/>
            <person name="Nakajima Y."/>
            <person name="Ito S."/>
            <person name="Kitakaze M."/>
            <person name="Iida T."/>
            <person name="Nakamura S."/>
        </authorList>
    </citation>
    <scope>NUCLEOTIDE SEQUENCE</scope>
    <source>
        <strain evidence="1">TC023</strain>
    </source>
</reference>
<organism evidence="1 2">
    <name type="scientific">Turicibacter faecis</name>
    <dbReference type="NCBI Taxonomy" id="2963365"/>
    <lineage>
        <taxon>Bacteria</taxon>
        <taxon>Bacillati</taxon>
        <taxon>Bacillota</taxon>
        <taxon>Erysipelotrichia</taxon>
        <taxon>Erysipelotrichales</taxon>
        <taxon>Turicibacteraceae</taxon>
        <taxon>Turicibacter</taxon>
    </lineage>
</organism>
<proteinExistence type="predicted"/>
<evidence type="ECO:0008006" key="3">
    <source>
        <dbReference type="Google" id="ProtNLM"/>
    </source>
</evidence>
<keyword evidence="2" id="KW-1185">Reference proteome</keyword>
<dbReference type="RefSeq" id="WP_161830767.1">
    <property type="nucleotide sequence ID" value="NZ_AP028127.1"/>
</dbReference>
<protein>
    <recommendedName>
        <fullName evidence="3">DUF4430 domain-containing protein</fullName>
    </recommendedName>
</protein>
<evidence type="ECO:0000313" key="1">
    <source>
        <dbReference type="EMBL" id="BEH91408.1"/>
    </source>
</evidence>
<name>A0ABM8IJX6_9FIRM</name>
<evidence type="ECO:0000313" key="2">
    <source>
        <dbReference type="Proteomes" id="UP001432099"/>
    </source>
</evidence>
<sequence length="149" mass="16507">MNFKKILIAFAVIVIGVTLTYTFSPTDGEREEKELVLTVIDEQTSSVLLDHQVFKTNASSLGEFLRENHEALQLEAEESKYGLYITGILGLSAKDNGPSGPFWLYQYESKEQGIVMPLGQAPSADQLPLFDKDEVTFHYSSLLGGENEG</sequence>